<gene>
    <name evidence="1" type="ORF">ACOLOM_LOCUS2075</name>
</gene>
<proteinExistence type="predicted"/>
<comment type="caution">
    <text evidence="1">The sequence shown here is derived from an EMBL/GenBank/DDBJ whole genome shotgun (WGS) entry which is preliminary data.</text>
</comment>
<keyword evidence="2" id="KW-1185">Reference proteome</keyword>
<dbReference type="EMBL" id="CAJVPT010002557">
    <property type="protein sequence ID" value="CAG8483384.1"/>
    <property type="molecule type" value="Genomic_DNA"/>
</dbReference>
<evidence type="ECO:0000313" key="1">
    <source>
        <dbReference type="EMBL" id="CAG8483384.1"/>
    </source>
</evidence>
<feature type="non-terminal residue" evidence="1">
    <location>
        <position position="1"/>
    </location>
</feature>
<protein>
    <submittedName>
        <fullName evidence="1">15910_t:CDS:1</fullName>
    </submittedName>
</protein>
<reference evidence="1" key="1">
    <citation type="submission" date="2021-06" db="EMBL/GenBank/DDBJ databases">
        <authorList>
            <person name="Kallberg Y."/>
            <person name="Tangrot J."/>
            <person name="Rosling A."/>
        </authorList>
    </citation>
    <scope>NUCLEOTIDE SEQUENCE</scope>
    <source>
        <strain evidence="1">CL356</strain>
    </source>
</reference>
<accession>A0ACA9KN12</accession>
<name>A0ACA9KN12_9GLOM</name>
<sequence length="791" mass="92417">PLSDSKSPVSSEKLSKPKVTENIKKIKERIIQTNQLLQLFKTKEKELAQHKECIASLEQKLSKMKTQTASLNKENEVFRQAAQQFRSEFDKIKKELGQKEVQLKEQATLTNELKRLRIENEKLGKKNKSLEVLKSQLECKVQENEAAMDLQENQTKEIARLKKELERKEQQYKQSQSEKASAYFKLKKLQKDTEKSKEALCNRISTLEMSSLEKDTIIESLNQQLEELRRQETNVEDMKQEIIRLTIIEKSHADNLKELEELKKQIKQTKVVNTRINKELLEQSREMSRLKKRSDEFERFKKETQDLHLKINNVQELIHHENEKSVNVFAQRDKETSQHVIILIEEIQSMKYDVENLETQKKALQDLVTAQQVEISRLRKFRRSVSLSRVNEIERLYNKQSESSPQDQYLNISPDCDSSMQFLATSPLELIGSRVDVQPSTSEKDVIDDRSNVNKLKRRKSIDARTDNCPTRNVKSTTIITLEDTMKPTKRNPGRKRKDPEVTSPALNVLSAGSEQPKKRRISKKTETVLKNKVFFDHIDDSTFIKEKISEFGTSSQEAFRSMDVLQQFAFEKSAVFLQAIDELIRDIDTPAYLESNSKDDALRNFSRKGTFLVQMPAVLPQKEIDILLFLLFLLNEFPTNSLLEKIIPWVNDKFILFGNNFDDLADLTYCCLPSQVPPLEEILQSLVDILQSEEFHNRCSNEYHQEKFREYCFNLTKSFELATCWLKWDEVFDKFIGKILWPLVKDEKGRDIPLEIIGAICRPRLTEHEDKMGVDEIRRRTTRLTRSLTF</sequence>
<dbReference type="Proteomes" id="UP000789525">
    <property type="component" value="Unassembled WGS sequence"/>
</dbReference>
<evidence type="ECO:0000313" key="2">
    <source>
        <dbReference type="Proteomes" id="UP000789525"/>
    </source>
</evidence>
<organism evidence="1 2">
    <name type="scientific">Acaulospora colombiana</name>
    <dbReference type="NCBI Taxonomy" id="27376"/>
    <lineage>
        <taxon>Eukaryota</taxon>
        <taxon>Fungi</taxon>
        <taxon>Fungi incertae sedis</taxon>
        <taxon>Mucoromycota</taxon>
        <taxon>Glomeromycotina</taxon>
        <taxon>Glomeromycetes</taxon>
        <taxon>Diversisporales</taxon>
        <taxon>Acaulosporaceae</taxon>
        <taxon>Acaulospora</taxon>
    </lineage>
</organism>